<keyword evidence="3 7" id="KW-0812">Transmembrane</keyword>
<feature type="transmembrane region" description="Helical" evidence="7">
    <location>
        <begin position="204"/>
        <end position="223"/>
    </location>
</feature>
<dbReference type="InterPro" id="IPR001734">
    <property type="entry name" value="Na/solute_symporter"/>
</dbReference>
<feature type="transmembrane region" description="Helical" evidence="7">
    <location>
        <begin position="76"/>
        <end position="93"/>
    </location>
</feature>
<evidence type="ECO:0000256" key="1">
    <source>
        <dbReference type="ARBA" id="ARBA00004141"/>
    </source>
</evidence>
<reference evidence="8 9" key="1">
    <citation type="journal article" date="2020" name="BMC Genomics">
        <title>Correction to: Identification and distribution of gene clusters required for synthesis of sphingolipid metabolism inhibitors in diverse species of the filamentous fungus Fusarium.</title>
        <authorList>
            <person name="Kim H.S."/>
            <person name="Lohmar J.M."/>
            <person name="Busman M."/>
            <person name="Brown D.W."/>
            <person name="Naumann T.A."/>
            <person name="Divon H.H."/>
            <person name="Lysoe E."/>
            <person name="Uhlig S."/>
            <person name="Proctor R.H."/>
        </authorList>
    </citation>
    <scope>NUCLEOTIDE SEQUENCE [LARGE SCALE GENOMIC DNA]</scope>
    <source>
        <strain evidence="8 9">NRRL 25214</strain>
    </source>
</reference>
<gene>
    <name evidence="8" type="ORF">FANTH_1337</name>
</gene>
<evidence type="ECO:0008006" key="10">
    <source>
        <dbReference type="Google" id="ProtNLM"/>
    </source>
</evidence>
<evidence type="ECO:0000256" key="2">
    <source>
        <dbReference type="ARBA" id="ARBA00006434"/>
    </source>
</evidence>
<dbReference type="InterPro" id="IPR031155">
    <property type="entry name" value="DUR"/>
</dbReference>
<comment type="caution">
    <text evidence="8">The sequence shown here is derived from an EMBL/GenBank/DDBJ whole genome shotgun (WGS) entry which is preliminary data.</text>
</comment>
<dbReference type="AlphaFoldDB" id="A0A8H4ZVP4"/>
<name>A0A8H4ZVP4_9HYPO</name>
<evidence type="ECO:0000256" key="4">
    <source>
        <dbReference type="ARBA" id="ARBA00022989"/>
    </source>
</evidence>
<keyword evidence="9" id="KW-1185">Reference proteome</keyword>
<protein>
    <recommendedName>
        <fullName evidence="10">Urea active transporter 1</fullName>
    </recommendedName>
</protein>
<feature type="transmembrane region" description="Helical" evidence="7">
    <location>
        <begin position="376"/>
        <end position="396"/>
    </location>
</feature>
<organism evidence="8 9">
    <name type="scientific">Fusarium anthophilum</name>
    <dbReference type="NCBI Taxonomy" id="48485"/>
    <lineage>
        <taxon>Eukaryota</taxon>
        <taxon>Fungi</taxon>
        <taxon>Dikarya</taxon>
        <taxon>Ascomycota</taxon>
        <taxon>Pezizomycotina</taxon>
        <taxon>Sordariomycetes</taxon>
        <taxon>Hypocreomycetidae</taxon>
        <taxon>Hypocreales</taxon>
        <taxon>Nectriaceae</taxon>
        <taxon>Fusarium</taxon>
        <taxon>Fusarium fujikuroi species complex</taxon>
    </lineage>
</organism>
<dbReference type="PROSITE" id="PS50283">
    <property type="entry name" value="NA_SOLUT_SYMP_3"/>
    <property type="match status" value="1"/>
</dbReference>
<keyword evidence="4 7" id="KW-1133">Transmembrane helix</keyword>
<feature type="transmembrane region" description="Helical" evidence="7">
    <location>
        <begin position="99"/>
        <end position="119"/>
    </location>
</feature>
<comment type="similarity">
    <text evidence="2 6">Belongs to the sodium:solute symporter (SSF) (TC 2.A.21) family.</text>
</comment>
<dbReference type="Pfam" id="PF00474">
    <property type="entry name" value="SSF"/>
    <property type="match status" value="1"/>
</dbReference>
<evidence type="ECO:0000256" key="5">
    <source>
        <dbReference type="ARBA" id="ARBA00023136"/>
    </source>
</evidence>
<dbReference type="InterPro" id="IPR038377">
    <property type="entry name" value="Na/Glc_symporter_sf"/>
</dbReference>
<dbReference type="Proteomes" id="UP000573603">
    <property type="component" value="Unassembled WGS sequence"/>
</dbReference>
<dbReference type="PANTHER" id="PTHR46154:SF1">
    <property type="entry name" value="ACTIVE TRANSPORTER, PUTATIVE (AFU_ORTHOLOGUE AFUA_1G17570)-RELATED"/>
    <property type="match status" value="1"/>
</dbReference>
<evidence type="ECO:0000313" key="8">
    <source>
        <dbReference type="EMBL" id="KAF5253647.1"/>
    </source>
</evidence>
<dbReference type="GO" id="GO:0005886">
    <property type="term" value="C:plasma membrane"/>
    <property type="evidence" value="ECO:0007669"/>
    <property type="project" value="TreeGrafter"/>
</dbReference>
<dbReference type="GO" id="GO:0015204">
    <property type="term" value="F:urea transmembrane transporter activity"/>
    <property type="evidence" value="ECO:0007669"/>
    <property type="project" value="InterPro"/>
</dbReference>
<keyword evidence="5 7" id="KW-0472">Membrane</keyword>
<feature type="transmembrane region" description="Helical" evidence="7">
    <location>
        <begin position="262"/>
        <end position="280"/>
    </location>
</feature>
<feature type="transmembrane region" description="Helical" evidence="7">
    <location>
        <begin position="408"/>
        <end position="430"/>
    </location>
</feature>
<comment type="subcellular location">
    <subcellularLocation>
        <location evidence="1">Membrane</location>
        <topology evidence="1">Multi-pass membrane protein</topology>
    </subcellularLocation>
</comment>
<dbReference type="CDD" id="cd11476">
    <property type="entry name" value="SLC5sbd_DUR3"/>
    <property type="match status" value="1"/>
</dbReference>
<evidence type="ECO:0000256" key="6">
    <source>
        <dbReference type="RuleBase" id="RU362091"/>
    </source>
</evidence>
<dbReference type="EMBL" id="JABEVY010000032">
    <property type="protein sequence ID" value="KAF5253647.1"/>
    <property type="molecule type" value="Genomic_DNA"/>
</dbReference>
<dbReference type="PANTHER" id="PTHR46154">
    <property type="match status" value="1"/>
</dbReference>
<dbReference type="Gene3D" id="1.20.1730.10">
    <property type="entry name" value="Sodium/glucose cotransporter"/>
    <property type="match status" value="1"/>
</dbReference>
<feature type="transmembrane region" description="Helical" evidence="7">
    <location>
        <begin position="140"/>
        <end position="162"/>
    </location>
</feature>
<proteinExistence type="inferred from homology"/>
<accession>A0A8H4ZVP4</accession>
<evidence type="ECO:0000256" key="3">
    <source>
        <dbReference type="ARBA" id="ARBA00022692"/>
    </source>
</evidence>
<evidence type="ECO:0000313" key="9">
    <source>
        <dbReference type="Proteomes" id="UP000573603"/>
    </source>
</evidence>
<sequence>MELTYRSDEPSIVPSPLPQSVGYCVVVAAGLAFAFGDYPADAESELKKANYGDRHDGLDGDSQEDVERRQFESRDSWLWSTALLSCVLVTYSYGISGAFWYGAGCSTVIVFFGYLGTVCKGRVPEAHTILEVIRIRYGTVAHISFTFLAIVNNLLNTINMILGASAAISFLTGMHIMASTFLLPLGVVLYTLVGGIKATFLTDYIHTFAILILSCWLTAKVITSESVGSIGRLYDLVVAAQSNRYVEGNYEGSLLTMTSQQGIYFAIILLTSNFGAVVMDTGYFLKAFAASPSAVVPGYVLGGISYFSIPWSLGTIVGMASLGLEALPIFPTYPRLMTGAEVTNGLALPYVAVAVAGKGGAVAVLLMTFMAVTSTLSAQILAVSSILTFDIYRVYFNQEASNKQVIRWGHIGVVFFGVAAAAFTAMFHYIGIDMGWTLYMLGKTSHRVNSIACLLTVFQEF</sequence>
<evidence type="ECO:0000256" key="7">
    <source>
        <dbReference type="SAM" id="Phobius"/>
    </source>
</evidence>
<feature type="transmembrane region" description="Helical" evidence="7">
    <location>
        <begin position="168"/>
        <end position="192"/>
    </location>
</feature>